<evidence type="ECO:0000313" key="9">
    <source>
        <dbReference type="Proteomes" id="UP001566132"/>
    </source>
</evidence>
<feature type="compositionally biased region" description="Low complexity" evidence="6">
    <location>
        <begin position="219"/>
        <end position="233"/>
    </location>
</feature>
<dbReference type="GO" id="GO:0008270">
    <property type="term" value="F:zinc ion binding"/>
    <property type="evidence" value="ECO:0007669"/>
    <property type="project" value="UniProtKB-KW"/>
</dbReference>
<keyword evidence="4" id="KW-0862">Zinc</keyword>
<feature type="compositionally biased region" description="Polar residues" evidence="6">
    <location>
        <begin position="77"/>
        <end position="92"/>
    </location>
</feature>
<comment type="caution">
    <text evidence="8">The sequence shown here is derived from an EMBL/GenBank/DDBJ whole genome shotgun (WGS) entry which is preliminary data.</text>
</comment>
<feature type="compositionally biased region" description="Basic and acidic residues" evidence="6">
    <location>
        <begin position="234"/>
        <end position="250"/>
    </location>
</feature>
<dbReference type="InterPro" id="IPR042246">
    <property type="entry name" value="ZCCHC9"/>
</dbReference>
<evidence type="ECO:0000256" key="1">
    <source>
        <dbReference type="ARBA" id="ARBA00022723"/>
    </source>
</evidence>
<protein>
    <recommendedName>
        <fullName evidence="7">CCHC-type domain-containing protein</fullName>
    </recommendedName>
</protein>
<name>A0ABD1ENY7_HYPHA</name>
<evidence type="ECO:0000313" key="8">
    <source>
        <dbReference type="EMBL" id="KAL1498206.1"/>
    </source>
</evidence>
<dbReference type="SMART" id="SM00343">
    <property type="entry name" value="ZnF_C2HC"/>
    <property type="match status" value="4"/>
</dbReference>
<evidence type="ECO:0000256" key="2">
    <source>
        <dbReference type="ARBA" id="ARBA00022737"/>
    </source>
</evidence>
<evidence type="ECO:0000256" key="4">
    <source>
        <dbReference type="ARBA" id="ARBA00022833"/>
    </source>
</evidence>
<dbReference type="FunFam" id="4.10.60.10:FF:000091">
    <property type="entry name" value="Zinc finger CCHC-type-containing 9"/>
    <property type="match status" value="1"/>
</dbReference>
<sequence>MTRFARAKGSKASNEKLPEAATSWSEMKQGLLNKNKQLEEDKEREEALKRRQANYKAFLDEKEEEESKKTSWADFPESNSVNGKRKSNGNFHSNKKTRTDSSSGDEEFEALKSQLDKIFDEKGVFQADNSDDEPPEEVTVKEKPQEVVIKKVKKVKPKLKIVSQKEKQSSDPSNDLEDQQNKNEVLSKDEKMKLKKYKRYRKEVEKKKLKKAEEKLKVKQQSKQESNVNNNSENKSEVGEKILNEEELKKIQKKKEKLARQADKKKAFNKTKLVNNDNQINSQKPPYQNLTTGFSRNTQPLNNDKRKPAKTRDNKEHQSRKQKPETMFINGKTVEIDYVDGFPVKKEDAERLKQLRKDMISKGLPRSEINIALKLERRKAEKAFAREKKKVCFKCRKSGHNLSECPELNKHQVVETAGSGICFKCGSTEHSHFECKVVKGMDYKFANCFICKEQGHIAKQCPDNQRGLYPKGGACKVCGDVTHLKKDCPKYQAQQAQLQESLSIGTLDTGNPEDLNDYGNRNHNVPKVQKRINKIIKF</sequence>
<feature type="region of interest" description="Disordered" evidence="6">
    <location>
        <begin position="158"/>
        <end position="325"/>
    </location>
</feature>
<dbReference type="InterPro" id="IPR001878">
    <property type="entry name" value="Znf_CCHC"/>
</dbReference>
<feature type="compositionally biased region" description="Basic and acidic residues" evidence="6">
    <location>
        <begin position="179"/>
        <end position="192"/>
    </location>
</feature>
<feature type="domain" description="CCHC-type" evidence="7">
    <location>
        <begin position="448"/>
        <end position="463"/>
    </location>
</feature>
<feature type="compositionally biased region" description="Polar residues" evidence="6">
    <location>
        <begin position="272"/>
        <end position="302"/>
    </location>
</feature>
<dbReference type="EMBL" id="JBDJPC010000006">
    <property type="protein sequence ID" value="KAL1498206.1"/>
    <property type="molecule type" value="Genomic_DNA"/>
</dbReference>
<evidence type="ECO:0000259" key="7">
    <source>
        <dbReference type="PROSITE" id="PS50158"/>
    </source>
</evidence>
<reference evidence="8 9" key="1">
    <citation type="submission" date="2024-05" db="EMBL/GenBank/DDBJ databases">
        <title>Genetic variation in Jamaican populations of the coffee berry borer (Hypothenemus hampei).</title>
        <authorList>
            <person name="Errbii M."/>
            <person name="Myrie A."/>
        </authorList>
    </citation>
    <scope>NUCLEOTIDE SEQUENCE [LARGE SCALE GENOMIC DNA]</scope>
    <source>
        <strain evidence="8">JA-Hopewell-2020-01-JO</strain>
        <tissue evidence="8">Whole body</tissue>
    </source>
</reference>
<keyword evidence="2" id="KW-0677">Repeat</keyword>
<dbReference type="InterPro" id="IPR036875">
    <property type="entry name" value="Znf_CCHC_sf"/>
</dbReference>
<gene>
    <name evidence="8" type="ORF">ABEB36_009042</name>
</gene>
<keyword evidence="1" id="KW-0479">Metal-binding</keyword>
<feature type="compositionally biased region" description="Basic and acidic residues" evidence="6">
    <location>
        <begin position="202"/>
        <end position="217"/>
    </location>
</feature>
<accession>A0ABD1ENY7</accession>
<feature type="region of interest" description="Disordered" evidence="6">
    <location>
        <begin position="121"/>
        <end position="144"/>
    </location>
</feature>
<evidence type="ECO:0000256" key="6">
    <source>
        <dbReference type="SAM" id="MobiDB-lite"/>
    </source>
</evidence>
<dbReference type="Pfam" id="PF00098">
    <property type="entry name" value="zf-CCHC"/>
    <property type="match status" value="1"/>
</dbReference>
<evidence type="ECO:0000256" key="5">
    <source>
        <dbReference type="PROSITE-ProRule" id="PRU00047"/>
    </source>
</evidence>
<dbReference type="SUPFAM" id="SSF57756">
    <property type="entry name" value="Retrovirus zinc finger-like domains"/>
    <property type="match status" value="2"/>
</dbReference>
<feature type="region of interest" description="Disordered" evidence="6">
    <location>
        <begin position="1"/>
        <end position="109"/>
    </location>
</feature>
<keyword evidence="9" id="KW-1185">Reference proteome</keyword>
<dbReference type="PANTHER" id="PTHR46242">
    <property type="entry name" value="ZINC FINGER CCHC DOMAIN-CONTAINING PROTEIN 9 ZCCHC9"/>
    <property type="match status" value="1"/>
</dbReference>
<dbReference type="Gene3D" id="4.10.60.10">
    <property type="entry name" value="Zinc finger, CCHC-type"/>
    <property type="match status" value="2"/>
</dbReference>
<dbReference type="Proteomes" id="UP001566132">
    <property type="component" value="Unassembled WGS sequence"/>
</dbReference>
<evidence type="ECO:0000256" key="3">
    <source>
        <dbReference type="ARBA" id="ARBA00022771"/>
    </source>
</evidence>
<dbReference type="PANTHER" id="PTHR46242:SF1">
    <property type="entry name" value="ZINC FINGER CCHC DOMAIN-CONTAINING PROTEIN 9"/>
    <property type="match status" value="1"/>
</dbReference>
<feature type="compositionally biased region" description="Basic and acidic residues" evidence="6">
    <location>
        <begin position="303"/>
        <end position="324"/>
    </location>
</feature>
<organism evidence="8 9">
    <name type="scientific">Hypothenemus hampei</name>
    <name type="common">Coffee berry borer</name>
    <dbReference type="NCBI Taxonomy" id="57062"/>
    <lineage>
        <taxon>Eukaryota</taxon>
        <taxon>Metazoa</taxon>
        <taxon>Ecdysozoa</taxon>
        <taxon>Arthropoda</taxon>
        <taxon>Hexapoda</taxon>
        <taxon>Insecta</taxon>
        <taxon>Pterygota</taxon>
        <taxon>Neoptera</taxon>
        <taxon>Endopterygota</taxon>
        <taxon>Coleoptera</taxon>
        <taxon>Polyphaga</taxon>
        <taxon>Cucujiformia</taxon>
        <taxon>Curculionidae</taxon>
        <taxon>Scolytinae</taxon>
        <taxon>Hypothenemus</taxon>
    </lineage>
</organism>
<dbReference type="PROSITE" id="PS50158">
    <property type="entry name" value="ZF_CCHC"/>
    <property type="match status" value="2"/>
</dbReference>
<feature type="domain" description="CCHC-type" evidence="7">
    <location>
        <begin position="392"/>
        <end position="407"/>
    </location>
</feature>
<keyword evidence="3 5" id="KW-0863">Zinc-finger</keyword>
<dbReference type="AlphaFoldDB" id="A0ABD1ENY7"/>
<feature type="compositionally biased region" description="Basic and acidic residues" evidence="6">
    <location>
        <begin position="36"/>
        <end position="49"/>
    </location>
</feature>
<proteinExistence type="predicted"/>